<name>A0ABW1ILA8_9BACL</name>
<protein>
    <submittedName>
        <fullName evidence="2">DegV family protein</fullName>
    </submittedName>
</protein>
<sequence>MTVKIITDGSADLPKDLATALNIKVVPLTVQFEDAVMSSDIENSEFYDRMKKSAVLPKTSSPSPHQFYEAMKEQGEHEHVLVLTLTSQLSSTHQHALMARDMLLEEGNKTRVEVIDSKTASAGLGLIALHAAKLAGQRMPLDQIKTFVIEQIKQTRTHFFLDTLENVIKGGRLDKVKGKIASMLNIKLLMRASEEGQIEVMDKFRGTQNAIKRMVEKIGEKKIDFEKAVLAIAHSNDESKAQQVLEMIKSKYPFKEVVFSEMGPVIGTYAGEGGILIAY</sequence>
<dbReference type="PANTHER" id="PTHR33434">
    <property type="entry name" value="DEGV DOMAIN-CONTAINING PROTEIN DR_1986-RELATED"/>
    <property type="match status" value="1"/>
</dbReference>
<organism evidence="2 3">
    <name type="scientific">Marinicrinis lubricantis</name>
    <dbReference type="NCBI Taxonomy" id="2086470"/>
    <lineage>
        <taxon>Bacteria</taxon>
        <taxon>Bacillati</taxon>
        <taxon>Bacillota</taxon>
        <taxon>Bacilli</taxon>
        <taxon>Bacillales</taxon>
        <taxon>Paenibacillaceae</taxon>
    </lineage>
</organism>
<dbReference type="PANTHER" id="PTHR33434:SF2">
    <property type="entry name" value="FATTY ACID-BINDING PROTEIN TM_1468"/>
    <property type="match status" value="1"/>
</dbReference>
<dbReference type="Pfam" id="PF02645">
    <property type="entry name" value="DegV"/>
    <property type="match status" value="1"/>
</dbReference>
<dbReference type="InterPro" id="IPR050270">
    <property type="entry name" value="DegV_domain_contain"/>
</dbReference>
<dbReference type="InterPro" id="IPR043168">
    <property type="entry name" value="DegV_C"/>
</dbReference>
<dbReference type="RefSeq" id="WP_379893088.1">
    <property type="nucleotide sequence ID" value="NZ_CBCSCT010000013.1"/>
</dbReference>
<keyword evidence="1" id="KW-0446">Lipid-binding</keyword>
<reference evidence="3" key="1">
    <citation type="journal article" date="2019" name="Int. J. Syst. Evol. Microbiol.">
        <title>The Global Catalogue of Microorganisms (GCM) 10K type strain sequencing project: providing services to taxonomists for standard genome sequencing and annotation.</title>
        <authorList>
            <consortium name="The Broad Institute Genomics Platform"/>
            <consortium name="The Broad Institute Genome Sequencing Center for Infectious Disease"/>
            <person name="Wu L."/>
            <person name="Ma J."/>
        </authorList>
    </citation>
    <scope>NUCLEOTIDE SEQUENCE [LARGE SCALE GENOMIC DNA]</scope>
    <source>
        <strain evidence="3">CCM 8749</strain>
    </source>
</reference>
<dbReference type="PROSITE" id="PS51482">
    <property type="entry name" value="DEGV"/>
    <property type="match status" value="1"/>
</dbReference>
<dbReference type="InterPro" id="IPR003797">
    <property type="entry name" value="DegV"/>
</dbReference>
<dbReference type="EMBL" id="JBHSQV010000032">
    <property type="protein sequence ID" value="MFC5985851.1"/>
    <property type="molecule type" value="Genomic_DNA"/>
</dbReference>
<proteinExistence type="predicted"/>
<evidence type="ECO:0000256" key="1">
    <source>
        <dbReference type="ARBA" id="ARBA00023121"/>
    </source>
</evidence>
<comment type="caution">
    <text evidence="2">The sequence shown here is derived from an EMBL/GenBank/DDBJ whole genome shotgun (WGS) entry which is preliminary data.</text>
</comment>
<dbReference type="SUPFAM" id="SSF82549">
    <property type="entry name" value="DAK1/DegV-like"/>
    <property type="match status" value="1"/>
</dbReference>
<accession>A0ABW1ILA8</accession>
<gene>
    <name evidence="2" type="ORF">ACFPXP_05330</name>
</gene>
<evidence type="ECO:0000313" key="3">
    <source>
        <dbReference type="Proteomes" id="UP001596250"/>
    </source>
</evidence>
<keyword evidence="3" id="KW-1185">Reference proteome</keyword>
<dbReference type="Proteomes" id="UP001596250">
    <property type="component" value="Unassembled WGS sequence"/>
</dbReference>
<dbReference type="Gene3D" id="3.30.1180.10">
    <property type="match status" value="1"/>
</dbReference>
<evidence type="ECO:0000313" key="2">
    <source>
        <dbReference type="EMBL" id="MFC5985851.1"/>
    </source>
</evidence>
<dbReference type="NCBIfam" id="TIGR00762">
    <property type="entry name" value="DegV"/>
    <property type="match status" value="1"/>
</dbReference>
<dbReference type="Gene3D" id="3.40.50.10170">
    <property type="match status" value="1"/>
</dbReference>